<name>U4PTB0_9HYPH</name>
<dbReference type="KEGG" id="rir:BN877_I1442"/>
<reference evidence="1 2" key="1">
    <citation type="journal article" date="2013" name="Genome Announc.">
        <title>Complete Genome Sequence of the Sesbania Symbiont and Rice Growth-Promoting Endophyte Rhizobium sp. Strain IRBG74.</title>
        <authorList>
            <person name="Crook M.B."/>
            <person name="Mitra S."/>
            <person name="Ane J.M."/>
            <person name="Sadowsky M.J."/>
            <person name="Gyaneshwar P."/>
        </authorList>
    </citation>
    <scope>NUCLEOTIDE SEQUENCE [LARGE SCALE GENOMIC DNA]</scope>
    <source>
        <strain evidence="1 2">IRBG74</strain>
    </source>
</reference>
<dbReference type="Proteomes" id="UP000016944">
    <property type="component" value="Chromosome I"/>
</dbReference>
<organism evidence="1 2">
    <name type="scientific">Agrobacterium pusense</name>
    <dbReference type="NCBI Taxonomy" id="648995"/>
    <lineage>
        <taxon>Bacteria</taxon>
        <taxon>Pseudomonadati</taxon>
        <taxon>Pseudomonadota</taxon>
        <taxon>Alphaproteobacteria</taxon>
        <taxon>Hyphomicrobiales</taxon>
        <taxon>Rhizobiaceae</taxon>
        <taxon>Rhizobium/Agrobacterium group</taxon>
        <taxon>Agrobacterium</taxon>
    </lineage>
</organism>
<sequence length="60" mass="6847">MSEWFKEPVLKTGVRESVPWVRIPPHLPLLFRICSHMFSLGLARLDRSGSYIPNGSHNVS</sequence>
<protein>
    <submittedName>
        <fullName evidence="1">Uncharacterized protein</fullName>
    </submittedName>
</protein>
<evidence type="ECO:0000313" key="2">
    <source>
        <dbReference type="Proteomes" id="UP000016944"/>
    </source>
</evidence>
<dbReference type="AlphaFoldDB" id="U4PTB0"/>
<gene>
    <name evidence="1" type="ORF">BN877_I1442</name>
</gene>
<evidence type="ECO:0000313" key="1">
    <source>
        <dbReference type="EMBL" id="CDI08349.1"/>
    </source>
</evidence>
<dbReference type="EMBL" id="HG518322">
    <property type="protein sequence ID" value="CDI08349.1"/>
    <property type="molecule type" value="Genomic_DNA"/>
</dbReference>
<accession>U4PTB0</accession>
<dbReference type="HOGENOM" id="CLU_2938612_0_0_5"/>
<proteinExistence type="predicted"/>